<evidence type="ECO:0000256" key="6">
    <source>
        <dbReference type="ARBA" id="ARBA00023136"/>
    </source>
</evidence>
<evidence type="ECO:0000256" key="3">
    <source>
        <dbReference type="ARBA" id="ARBA00022475"/>
    </source>
</evidence>
<reference evidence="8 9" key="1">
    <citation type="submission" date="2020-01" db="EMBL/GenBank/DDBJ databases">
        <title>Complete genome sequence of Mycoplasma felis strain Myco-2.</title>
        <authorList>
            <person name="Kinoshita Y."/>
            <person name="Niwa H."/>
            <person name="Uchida-Fujii E."/>
            <person name="Nukada T."/>
        </authorList>
    </citation>
    <scope>NUCLEOTIDE SEQUENCE [LARGE SCALE GENOMIC DNA]</scope>
    <source>
        <strain evidence="8 9">Myco-2</strain>
    </source>
</reference>
<sequence length="164" mass="18706">MQQKKVSVIHLIIFILKITFIGFGGGNALMPIIKKEAVDKRKWITNSEFDDIVIVTNMLPGASVIQTISYICIHLLGKFKGILVTLVAILPHVLIAFAFLILSNYLPKEYIKILSIGVLISIISFLIDFGMRYLKQSQQNIYTPLWLVIFLFSFIYCFFCPFPL</sequence>
<evidence type="ECO:0008006" key="10">
    <source>
        <dbReference type="Google" id="ProtNLM"/>
    </source>
</evidence>
<dbReference type="EMBL" id="AP022325">
    <property type="protein sequence ID" value="BBU47311.1"/>
    <property type="molecule type" value="Genomic_DNA"/>
</dbReference>
<dbReference type="InterPro" id="IPR003370">
    <property type="entry name" value="Chromate_transpt"/>
</dbReference>
<feature type="transmembrane region" description="Helical" evidence="7">
    <location>
        <begin position="83"/>
        <end position="104"/>
    </location>
</feature>
<keyword evidence="6 7" id="KW-0472">Membrane</keyword>
<feature type="transmembrane region" description="Helical" evidence="7">
    <location>
        <begin position="141"/>
        <end position="162"/>
    </location>
</feature>
<accession>A0A809RTC3</accession>
<gene>
    <name evidence="8" type="ORF">JPM2_0040</name>
</gene>
<comment type="similarity">
    <text evidence="2">Belongs to the chromate ion transporter (CHR) (TC 2.A.51) family.</text>
</comment>
<dbReference type="KEGG" id="mfel:JPM2_0040"/>
<evidence type="ECO:0000256" key="1">
    <source>
        <dbReference type="ARBA" id="ARBA00004651"/>
    </source>
</evidence>
<evidence type="ECO:0000256" key="5">
    <source>
        <dbReference type="ARBA" id="ARBA00022989"/>
    </source>
</evidence>
<dbReference type="PANTHER" id="PTHR43663">
    <property type="entry name" value="CHROMATE TRANSPORT PROTEIN-RELATED"/>
    <property type="match status" value="1"/>
</dbReference>
<evidence type="ECO:0000313" key="8">
    <source>
        <dbReference type="EMBL" id="BBU47311.1"/>
    </source>
</evidence>
<keyword evidence="4 7" id="KW-0812">Transmembrane</keyword>
<feature type="transmembrane region" description="Helical" evidence="7">
    <location>
        <begin position="53"/>
        <end position="76"/>
    </location>
</feature>
<evidence type="ECO:0000256" key="2">
    <source>
        <dbReference type="ARBA" id="ARBA00005262"/>
    </source>
</evidence>
<protein>
    <recommendedName>
        <fullName evidence="10">Chromate transporter</fullName>
    </recommendedName>
</protein>
<dbReference type="PANTHER" id="PTHR43663:SF1">
    <property type="entry name" value="CHROMATE TRANSPORTER"/>
    <property type="match status" value="1"/>
</dbReference>
<organism evidence="8 9">
    <name type="scientific">Mycoplasmopsis felis</name>
    <dbReference type="NCBI Taxonomy" id="33923"/>
    <lineage>
        <taxon>Bacteria</taxon>
        <taxon>Bacillati</taxon>
        <taxon>Mycoplasmatota</taxon>
        <taxon>Mycoplasmoidales</taxon>
        <taxon>Metamycoplasmataceae</taxon>
        <taxon>Mycoplasmopsis</taxon>
    </lineage>
</organism>
<keyword evidence="9" id="KW-1185">Reference proteome</keyword>
<dbReference type="GO" id="GO:0005886">
    <property type="term" value="C:plasma membrane"/>
    <property type="evidence" value="ECO:0007669"/>
    <property type="project" value="UniProtKB-SubCell"/>
</dbReference>
<keyword evidence="3" id="KW-1003">Cell membrane</keyword>
<evidence type="ECO:0000313" key="9">
    <source>
        <dbReference type="Proteomes" id="UP000464317"/>
    </source>
</evidence>
<dbReference type="Pfam" id="PF02417">
    <property type="entry name" value="Chromate_transp"/>
    <property type="match status" value="1"/>
</dbReference>
<feature type="transmembrane region" description="Helical" evidence="7">
    <location>
        <begin position="12"/>
        <end position="33"/>
    </location>
</feature>
<dbReference type="AlphaFoldDB" id="A0A809RTC3"/>
<feature type="transmembrane region" description="Helical" evidence="7">
    <location>
        <begin position="110"/>
        <end position="129"/>
    </location>
</feature>
<proteinExistence type="inferred from homology"/>
<evidence type="ECO:0000256" key="7">
    <source>
        <dbReference type="SAM" id="Phobius"/>
    </source>
</evidence>
<dbReference type="Proteomes" id="UP000464317">
    <property type="component" value="Chromosome"/>
</dbReference>
<dbReference type="InterPro" id="IPR052518">
    <property type="entry name" value="CHR_Transporter"/>
</dbReference>
<dbReference type="GO" id="GO:0015109">
    <property type="term" value="F:chromate transmembrane transporter activity"/>
    <property type="evidence" value="ECO:0007669"/>
    <property type="project" value="InterPro"/>
</dbReference>
<dbReference type="RefSeq" id="WP_233091004.1">
    <property type="nucleotide sequence ID" value="NZ_AP022325.1"/>
</dbReference>
<comment type="subcellular location">
    <subcellularLocation>
        <location evidence="1">Cell membrane</location>
        <topology evidence="1">Multi-pass membrane protein</topology>
    </subcellularLocation>
</comment>
<keyword evidence="5 7" id="KW-1133">Transmembrane helix</keyword>
<name>A0A809RTC3_9BACT</name>
<evidence type="ECO:0000256" key="4">
    <source>
        <dbReference type="ARBA" id="ARBA00022692"/>
    </source>
</evidence>